<evidence type="ECO:0000256" key="1">
    <source>
        <dbReference type="SAM" id="Phobius"/>
    </source>
</evidence>
<keyword evidence="1" id="KW-1133">Transmembrane helix</keyword>
<organism evidence="2 3">
    <name type="scientific">Streptomyces kaempferi</name>
    <dbReference type="NCBI Taxonomy" id="333725"/>
    <lineage>
        <taxon>Bacteria</taxon>
        <taxon>Bacillati</taxon>
        <taxon>Actinomycetota</taxon>
        <taxon>Actinomycetes</taxon>
        <taxon>Kitasatosporales</taxon>
        <taxon>Streptomycetaceae</taxon>
        <taxon>Streptomyces</taxon>
    </lineage>
</organism>
<dbReference type="Proteomes" id="UP001597058">
    <property type="component" value="Unassembled WGS sequence"/>
</dbReference>
<proteinExistence type="predicted"/>
<keyword evidence="3" id="KW-1185">Reference proteome</keyword>
<dbReference type="RefSeq" id="WP_381242099.1">
    <property type="nucleotide sequence ID" value="NZ_JBHSKH010000108.1"/>
</dbReference>
<keyword evidence="1" id="KW-0812">Transmembrane</keyword>
<feature type="transmembrane region" description="Helical" evidence="1">
    <location>
        <begin position="88"/>
        <end position="109"/>
    </location>
</feature>
<gene>
    <name evidence="2" type="ORF">ACFQ5X_47230</name>
</gene>
<evidence type="ECO:0000313" key="3">
    <source>
        <dbReference type="Proteomes" id="UP001597058"/>
    </source>
</evidence>
<accession>A0ABW3XUP9</accession>
<reference evidence="3" key="1">
    <citation type="journal article" date="2019" name="Int. J. Syst. Evol. Microbiol.">
        <title>The Global Catalogue of Microorganisms (GCM) 10K type strain sequencing project: providing services to taxonomists for standard genome sequencing and annotation.</title>
        <authorList>
            <consortium name="The Broad Institute Genomics Platform"/>
            <consortium name="The Broad Institute Genome Sequencing Center for Infectious Disease"/>
            <person name="Wu L."/>
            <person name="Ma J."/>
        </authorList>
    </citation>
    <scope>NUCLEOTIDE SEQUENCE [LARGE SCALE GENOMIC DNA]</scope>
    <source>
        <strain evidence="3">CGMCC 4.7020</strain>
    </source>
</reference>
<dbReference type="PANTHER" id="PTHR40106">
    <property type="entry name" value="INNER MEMBRANE PROTEIN RCLC"/>
    <property type="match status" value="1"/>
</dbReference>
<comment type="caution">
    <text evidence="2">The sequence shown here is derived from an EMBL/GenBank/DDBJ whole genome shotgun (WGS) entry which is preliminary data.</text>
</comment>
<dbReference type="EMBL" id="JBHTMM010000180">
    <property type="protein sequence ID" value="MFD1313302.1"/>
    <property type="molecule type" value="Genomic_DNA"/>
</dbReference>
<protein>
    <submittedName>
        <fullName evidence="2">DUF417 family protein</fullName>
    </submittedName>
</protein>
<sequence length="154" mass="16567">MATHTAIARLHSGGIAASRFGLALNLASIGRLKFEDYEVENIRPVVVSSPLLRRPLRRLGETTLARAIGITEITIAGMISTGRWAPRVSAAGSLLAAGMFTVTLSFLISTPEAWHQRVRELKLSPAGQFLIKDVVLLGAALITAAESLSRNRRP</sequence>
<name>A0ABW3XUP9_9ACTN</name>
<dbReference type="PIRSF" id="PIRSF028065">
    <property type="entry name" value="UCP028065"/>
    <property type="match status" value="1"/>
</dbReference>
<dbReference type="PANTHER" id="PTHR40106:SF1">
    <property type="entry name" value="INNER MEMBRANE PROTEIN RCLC"/>
    <property type="match status" value="1"/>
</dbReference>
<dbReference type="InterPro" id="IPR007339">
    <property type="entry name" value="RclC-like"/>
</dbReference>
<evidence type="ECO:0000313" key="2">
    <source>
        <dbReference type="EMBL" id="MFD1313302.1"/>
    </source>
</evidence>
<dbReference type="Pfam" id="PF04224">
    <property type="entry name" value="DUF417"/>
    <property type="match status" value="1"/>
</dbReference>
<keyword evidence="1" id="KW-0472">Membrane</keyword>
<dbReference type="InterPro" id="IPR016865">
    <property type="entry name" value="RclC"/>
</dbReference>